<organism evidence="3 4">
    <name type="scientific">Nocardia tenerifensis</name>
    <dbReference type="NCBI Taxonomy" id="228006"/>
    <lineage>
        <taxon>Bacteria</taxon>
        <taxon>Bacillati</taxon>
        <taxon>Actinomycetota</taxon>
        <taxon>Actinomycetes</taxon>
        <taxon>Mycobacteriales</taxon>
        <taxon>Nocardiaceae</taxon>
        <taxon>Nocardia</taxon>
    </lineage>
</organism>
<dbReference type="InterPro" id="IPR035940">
    <property type="entry name" value="CAP_sf"/>
</dbReference>
<evidence type="ECO:0000256" key="1">
    <source>
        <dbReference type="SAM" id="SignalP"/>
    </source>
</evidence>
<dbReference type="AlphaFoldDB" id="A0A318K6G0"/>
<feature type="domain" description="SCP" evidence="2">
    <location>
        <begin position="48"/>
        <end position="184"/>
    </location>
</feature>
<protein>
    <submittedName>
        <fullName evidence="3">Uncharacterized protein YkwD</fullName>
    </submittedName>
</protein>
<evidence type="ECO:0000313" key="3">
    <source>
        <dbReference type="EMBL" id="PXX68655.1"/>
    </source>
</evidence>
<dbReference type="EMBL" id="QJKF01000002">
    <property type="protein sequence ID" value="PXX68655.1"/>
    <property type="molecule type" value="Genomic_DNA"/>
</dbReference>
<dbReference type="PRINTS" id="PR00837">
    <property type="entry name" value="V5TPXLIKE"/>
</dbReference>
<dbReference type="Proteomes" id="UP000247569">
    <property type="component" value="Unassembled WGS sequence"/>
</dbReference>
<evidence type="ECO:0000313" key="4">
    <source>
        <dbReference type="Proteomes" id="UP000247569"/>
    </source>
</evidence>
<dbReference type="FunFam" id="3.40.33.10:FF:000010">
    <property type="entry name" value="Predicted protein"/>
    <property type="match status" value="1"/>
</dbReference>
<dbReference type="RefSeq" id="WP_083894720.1">
    <property type="nucleotide sequence ID" value="NZ_QJKF01000002.1"/>
</dbReference>
<sequence>MGHHSRRVCSVAAAVALLCTGSVTLAIAHAQKPDRATASIDDCPDPEDFAASMLRAHNRFRALHGSPPLKLDEEISADAQEWADHLAETGEFKHSGASGYGENISQDTARRSFPTAEDITVQWYAEEARYNYDGLGSDAPNFTQLVWASTKRLGVGVACGINPENGFPTMYTVADYDPAGNILGQYRDNVRPPN</sequence>
<evidence type="ECO:0000259" key="2">
    <source>
        <dbReference type="SMART" id="SM00198"/>
    </source>
</evidence>
<reference evidence="3 4" key="1">
    <citation type="submission" date="2018-05" db="EMBL/GenBank/DDBJ databases">
        <title>Genomic Encyclopedia of Type Strains, Phase IV (KMG-IV): sequencing the most valuable type-strain genomes for metagenomic binning, comparative biology and taxonomic classification.</title>
        <authorList>
            <person name="Goeker M."/>
        </authorList>
    </citation>
    <scope>NUCLEOTIDE SEQUENCE [LARGE SCALE GENOMIC DNA]</scope>
    <source>
        <strain evidence="3 4">DSM 44704</strain>
    </source>
</reference>
<gene>
    <name evidence="3" type="ORF">DFR70_102339</name>
</gene>
<comment type="caution">
    <text evidence="3">The sequence shown here is derived from an EMBL/GenBank/DDBJ whole genome shotgun (WGS) entry which is preliminary data.</text>
</comment>
<dbReference type="InterPro" id="IPR014044">
    <property type="entry name" value="CAP_dom"/>
</dbReference>
<dbReference type="OrthoDB" id="9794228at2"/>
<keyword evidence="4" id="KW-1185">Reference proteome</keyword>
<accession>A0A318K6G0</accession>
<dbReference type="SUPFAM" id="SSF55797">
    <property type="entry name" value="PR-1-like"/>
    <property type="match status" value="1"/>
</dbReference>
<dbReference type="SMART" id="SM00198">
    <property type="entry name" value="SCP"/>
    <property type="match status" value="1"/>
</dbReference>
<dbReference type="CDD" id="cd05382">
    <property type="entry name" value="CAP_GAPR1-like"/>
    <property type="match status" value="1"/>
</dbReference>
<dbReference type="Pfam" id="PF00188">
    <property type="entry name" value="CAP"/>
    <property type="match status" value="1"/>
</dbReference>
<keyword evidence="1" id="KW-0732">Signal</keyword>
<feature type="chain" id="PRO_5039149296" evidence="1">
    <location>
        <begin position="29"/>
        <end position="194"/>
    </location>
</feature>
<dbReference type="Gene3D" id="3.40.33.10">
    <property type="entry name" value="CAP"/>
    <property type="match status" value="1"/>
</dbReference>
<name>A0A318K6G0_9NOCA</name>
<dbReference type="InterPro" id="IPR034113">
    <property type="entry name" value="SCP_GAPR1-like"/>
</dbReference>
<dbReference type="InterPro" id="IPR001283">
    <property type="entry name" value="CRISP-related"/>
</dbReference>
<proteinExistence type="predicted"/>
<dbReference type="PANTHER" id="PTHR10334">
    <property type="entry name" value="CYSTEINE-RICH SECRETORY PROTEIN-RELATED"/>
    <property type="match status" value="1"/>
</dbReference>
<feature type="signal peptide" evidence="1">
    <location>
        <begin position="1"/>
        <end position="28"/>
    </location>
</feature>